<comment type="caution">
    <text evidence="6">The sequence shown here is derived from an EMBL/GenBank/DDBJ whole genome shotgun (WGS) entry which is preliminary data.</text>
</comment>
<dbReference type="InterPro" id="IPR000847">
    <property type="entry name" value="LysR_HTH_N"/>
</dbReference>
<dbReference type="InterPro" id="IPR036390">
    <property type="entry name" value="WH_DNA-bd_sf"/>
</dbReference>
<dbReference type="GO" id="GO:0043565">
    <property type="term" value="F:sequence-specific DNA binding"/>
    <property type="evidence" value="ECO:0007669"/>
    <property type="project" value="TreeGrafter"/>
</dbReference>
<dbReference type="AlphaFoldDB" id="A0A9Q3ZPH0"/>
<dbReference type="PANTHER" id="PTHR30427">
    <property type="entry name" value="TRANSCRIPTIONAL ACTIVATOR PROTEIN LYSR"/>
    <property type="match status" value="1"/>
</dbReference>
<dbReference type="PRINTS" id="PR00039">
    <property type="entry name" value="HTHLYSR"/>
</dbReference>
<dbReference type="GO" id="GO:0003700">
    <property type="term" value="F:DNA-binding transcription factor activity"/>
    <property type="evidence" value="ECO:0007669"/>
    <property type="project" value="InterPro"/>
</dbReference>
<dbReference type="SUPFAM" id="SSF46785">
    <property type="entry name" value="Winged helix' DNA-binding domain"/>
    <property type="match status" value="1"/>
</dbReference>
<dbReference type="Pfam" id="PF03466">
    <property type="entry name" value="LysR_substrate"/>
    <property type="match status" value="1"/>
</dbReference>
<evidence type="ECO:0000256" key="1">
    <source>
        <dbReference type="ARBA" id="ARBA00009437"/>
    </source>
</evidence>
<protein>
    <submittedName>
        <fullName evidence="6">LysR family transcriptional regulator</fullName>
    </submittedName>
</protein>
<evidence type="ECO:0000256" key="3">
    <source>
        <dbReference type="ARBA" id="ARBA00023125"/>
    </source>
</evidence>
<evidence type="ECO:0000256" key="2">
    <source>
        <dbReference type="ARBA" id="ARBA00023015"/>
    </source>
</evidence>
<evidence type="ECO:0000313" key="7">
    <source>
        <dbReference type="Proteomes" id="UP000813672"/>
    </source>
</evidence>
<keyword evidence="4" id="KW-0804">Transcription</keyword>
<name>A0A9Q3ZPH0_9RHOB</name>
<dbReference type="Gene3D" id="1.10.10.10">
    <property type="entry name" value="Winged helix-like DNA-binding domain superfamily/Winged helix DNA-binding domain"/>
    <property type="match status" value="1"/>
</dbReference>
<dbReference type="GO" id="GO:0010628">
    <property type="term" value="P:positive regulation of gene expression"/>
    <property type="evidence" value="ECO:0007669"/>
    <property type="project" value="TreeGrafter"/>
</dbReference>
<gene>
    <name evidence="6" type="ORF">KBY27_16495</name>
</gene>
<dbReference type="PROSITE" id="PS50931">
    <property type="entry name" value="HTH_LYSR"/>
    <property type="match status" value="1"/>
</dbReference>
<reference evidence="6" key="1">
    <citation type="journal article" date="2021" name="Environ. Microbiol.">
        <title>Cryptic niche differentiation of novel sediment ecotypes of Rugeria pomeroyi correlates with nitrate respiration.</title>
        <authorList>
            <person name="Lin X."/>
            <person name="McNichol J."/>
            <person name="Chu X."/>
            <person name="Qian Y."/>
            <person name="Luo H."/>
        </authorList>
    </citation>
    <scope>NUCLEOTIDE SEQUENCE</scope>
    <source>
        <strain evidence="6">SZCCDBB064</strain>
    </source>
</reference>
<accession>A0A9Q3ZPH0</accession>
<evidence type="ECO:0000256" key="4">
    <source>
        <dbReference type="ARBA" id="ARBA00023163"/>
    </source>
</evidence>
<feature type="domain" description="HTH lysR-type" evidence="5">
    <location>
        <begin position="20"/>
        <end position="77"/>
    </location>
</feature>
<dbReference type="Proteomes" id="UP000813672">
    <property type="component" value="Unassembled WGS sequence"/>
</dbReference>
<dbReference type="EMBL" id="JAGQAF010000011">
    <property type="protein sequence ID" value="MCE8539056.1"/>
    <property type="molecule type" value="Genomic_DNA"/>
</dbReference>
<keyword evidence="3" id="KW-0238">DNA-binding</keyword>
<sequence>MIDFSYGMISPVTQYTGRNMNLRQLEAFREVMLTGSVTEAARNMGRTQPAVSSLIAGLENSVGYPLFERRRGRLHPVPEAHYLLDQSASILDDLGKLSHNMRAVGRLQEGHLNIACLPVFSTIMLPRLISSFVKDRGNVSVSLVSQSSERVYERLASQQFDVGIAEATTHSPLVTEAETSMDCLCAVAADSELARKPVLTPHDLVGLPMTTFIDGHFIRRQVEAAFAKERLDLAIRFEMQNAASQFAFVEDGLAWAIISPMSVHYYQQSELNQPRVVFRPFRPSIVYRIAVLTPAHTPVSRLARAFADVLIGEVRRVAGLDPM</sequence>
<dbReference type="InterPro" id="IPR036388">
    <property type="entry name" value="WH-like_DNA-bd_sf"/>
</dbReference>
<dbReference type="Gene3D" id="3.40.190.10">
    <property type="entry name" value="Periplasmic binding protein-like II"/>
    <property type="match status" value="2"/>
</dbReference>
<evidence type="ECO:0000313" key="6">
    <source>
        <dbReference type="EMBL" id="MCE8539056.1"/>
    </source>
</evidence>
<dbReference type="InterPro" id="IPR005119">
    <property type="entry name" value="LysR_subst-bd"/>
</dbReference>
<keyword evidence="2" id="KW-0805">Transcription regulation</keyword>
<dbReference type="SUPFAM" id="SSF53850">
    <property type="entry name" value="Periplasmic binding protein-like II"/>
    <property type="match status" value="1"/>
</dbReference>
<dbReference type="PANTHER" id="PTHR30427:SF1">
    <property type="entry name" value="TRANSCRIPTIONAL ACTIVATOR PROTEIN LYSR"/>
    <property type="match status" value="1"/>
</dbReference>
<organism evidence="6 7">
    <name type="scientific">Ruegeria pomeroyi</name>
    <dbReference type="NCBI Taxonomy" id="89184"/>
    <lineage>
        <taxon>Bacteria</taxon>
        <taxon>Pseudomonadati</taxon>
        <taxon>Pseudomonadota</taxon>
        <taxon>Alphaproteobacteria</taxon>
        <taxon>Rhodobacterales</taxon>
        <taxon>Roseobacteraceae</taxon>
        <taxon>Ruegeria</taxon>
    </lineage>
</organism>
<dbReference type="Pfam" id="PF00126">
    <property type="entry name" value="HTH_1"/>
    <property type="match status" value="1"/>
</dbReference>
<proteinExistence type="inferred from homology"/>
<evidence type="ECO:0000259" key="5">
    <source>
        <dbReference type="PROSITE" id="PS50931"/>
    </source>
</evidence>
<comment type="similarity">
    <text evidence="1">Belongs to the LysR transcriptional regulatory family.</text>
</comment>